<dbReference type="PANTHER" id="PTHR24409:SF295">
    <property type="entry name" value="AZ2-RELATED"/>
    <property type="match status" value="1"/>
</dbReference>
<feature type="domain" description="C2H2-type" evidence="8">
    <location>
        <begin position="808"/>
        <end position="831"/>
    </location>
</feature>
<dbReference type="SMART" id="SM00451">
    <property type="entry name" value="ZnF_U1"/>
    <property type="match status" value="7"/>
</dbReference>
<evidence type="ECO:0000256" key="7">
    <source>
        <dbReference type="SAM" id="SignalP"/>
    </source>
</evidence>
<feature type="domain" description="U1-type" evidence="9">
    <location>
        <begin position="853"/>
        <end position="886"/>
    </location>
</feature>
<keyword evidence="11" id="KW-1185">Reference proteome</keyword>
<dbReference type="InterPro" id="IPR013087">
    <property type="entry name" value="Znf_C2H2_type"/>
</dbReference>
<feature type="domain" description="U1-type" evidence="9">
    <location>
        <begin position="966"/>
        <end position="1001"/>
    </location>
</feature>
<evidence type="ECO:0000256" key="2">
    <source>
        <dbReference type="ARBA" id="ARBA00022737"/>
    </source>
</evidence>
<keyword evidence="3" id="KW-0863">Zinc-finger</keyword>
<feature type="coiled-coil region" evidence="5">
    <location>
        <begin position="734"/>
        <end position="761"/>
    </location>
</feature>
<keyword evidence="1" id="KW-0479">Metal-binding</keyword>
<feature type="domain" description="U1-type" evidence="9">
    <location>
        <begin position="574"/>
        <end position="607"/>
    </location>
</feature>
<organism evidence="10 11">
    <name type="scientific">Loxostege sticticalis</name>
    <name type="common">Beet webworm moth</name>
    <dbReference type="NCBI Taxonomy" id="481309"/>
    <lineage>
        <taxon>Eukaryota</taxon>
        <taxon>Metazoa</taxon>
        <taxon>Ecdysozoa</taxon>
        <taxon>Arthropoda</taxon>
        <taxon>Hexapoda</taxon>
        <taxon>Insecta</taxon>
        <taxon>Pterygota</taxon>
        <taxon>Neoptera</taxon>
        <taxon>Endopterygota</taxon>
        <taxon>Lepidoptera</taxon>
        <taxon>Glossata</taxon>
        <taxon>Ditrysia</taxon>
        <taxon>Pyraloidea</taxon>
        <taxon>Crambidae</taxon>
        <taxon>Pyraustinae</taxon>
        <taxon>Loxostege</taxon>
    </lineage>
</organism>
<evidence type="ECO:0000256" key="4">
    <source>
        <dbReference type="ARBA" id="ARBA00022833"/>
    </source>
</evidence>
<evidence type="ECO:0000256" key="1">
    <source>
        <dbReference type="ARBA" id="ARBA00022723"/>
    </source>
</evidence>
<dbReference type="PANTHER" id="PTHR24409">
    <property type="entry name" value="ZINC FINGER PROTEIN 142"/>
    <property type="match status" value="1"/>
</dbReference>
<name>A0ABR3H0X1_LOXSC</name>
<comment type="caution">
    <text evidence="10">The sequence shown here is derived from an EMBL/GenBank/DDBJ whole genome shotgun (WGS) entry which is preliminary data.</text>
</comment>
<feature type="domain" description="C2H2-type" evidence="8">
    <location>
        <begin position="446"/>
        <end position="468"/>
    </location>
</feature>
<keyword evidence="4" id="KW-0862">Zinc</keyword>
<feature type="chain" id="PRO_5045398680" description="C2H2-type domain-containing protein" evidence="7">
    <location>
        <begin position="25"/>
        <end position="1072"/>
    </location>
</feature>
<evidence type="ECO:0000313" key="11">
    <source>
        <dbReference type="Proteomes" id="UP001549920"/>
    </source>
</evidence>
<feature type="domain" description="C2H2-type" evidence="8">
    <location>
        <begin position="969"/>
        <end position="994"/>
    </location>
</feature>
<reference evidence="10 11" key="1">
    <citation type="submission" date="2024-06" db="EMBL/GenBank/DDBJ databases">
        <title>A chromosome-level genome assembly of beet webworm, Loxostege sticticalis.</title>
        <authorList>
            <person name="Zhang Y."/>
        </authorList>
    </citation>
    <scope>NUCLEOTIDE SEQUENCE [LARGE SCALE GENOMIC DNA]</scope>
    <source>
        <strain evidence="10">AQ026</strain>
        <tissue evidence="10">Whole body</tissue>
    </source>
</reference>
<keyword evidence="5" id="KW-0175">Coiled coil</keyword>
<feature type="region of interest" description="Disordered" evidence="6">
    <location>
        <begin position="706"/>
        <end position="731"/>
    </location>
</feature>
<protein>
    <recommendedName>
        <fullName evidence="12">C2H2-type domain-containing protein</fullName>
    </recommendedName>
</protein>
<dbReference type="EMBL" id="JBEUOH010000030">
    <property type="protein sequence ID" value="KAL0858433.1"/>
    <property type="molecule type" value="Genomic_DNA"/>
</dbReference>
<feature type="domain" description="U1-type" evidence="9">
    <location>
        <begin position="805"/>
        <end position="838"/>
    </location>
</feature>
<feature type="domain" description="U1-type" evidence="9">
    <location>
        <begin position="174"/>
        <end position="207"/>
    </location>
</feature>
<accession>A0ABR3H0X1</accession>
<feature type="domain" description="C2H2-type" evidence="8">
    <location>
        <begin position="856"/>
        <end position="879"/>
    </location>
</feature>
<keyword evidence="7" id="KW-0732">Signal</keyword>
<evidence type="ECO:0000259" key="9">
    <source>
        <dbReference type="SMART" id="SM00451"/>
    </source>
</evidence>
<dbReference type="Proteomes" id="UP001549920">
    <property type="component" value="Unassembled WGS sequence"/>
</dbReference>
<gene>
    <name evidence="10" type="ORF">ABMA27_012310</name>
</gene>
<feature type="domain" description="C2H2-type" evidence="8">
    <location>
        <begin position="225"/>
        <end position="248"/>
    </location>
</feature>
<feature type="domain" description="U1-type" evidence="9">
    <location>
        <begin position="1017"/>
        <end position="1052"/>
    </location>
</feature>
<dbReference type="SMART" id="SM00355">
    <property type="entry name" value="ZnF_C2H2"/>
    <property type="match status" value="6"/>
</dbReference>
<proteinExistence type="predicted"/>
<feature type="domain" description="C2H2-type" evidence="8">
    <location>
        <begin position="1020"/>
        <end position="1045"/>
    </location>
</feature>
<evidence type="ECO:0000313" key="10">
    <source>
        <dbReference type="EMBL" id="KAL0858433.1"/>
    </source>
</evidence>
<evidence type="ECO:0000259" key="8">
    <source>
        <dbReference type="SMART" id="SM00355"/>
    </source>
</evidence>
<evidence type="ECO:0000256" key="3">
    <source>
        <dbReference type="ARBA" id="ARBA00022771"/>
    </source>
</evidence>
<dbReference type="InterPro" id="IPR003604">
    <property type="entry name" value="Matrin/U1-like-C_Znf_C2H2"/>
</dbReference>
<evidence type="ECO:0008006" key="12">
    <source>
        <dbReference type="Google" id="ProtNLM"/>
    </source>
</evidence>
<feature type="domain" description="U1-type" evidence="9">
    <location>
        <begin position="222"/>
        <end position="255"/>
    </location>
</feature>
<evidence type="ECO:0000256" key="5">
    <source>
        <dbReference type="SAM" id="Coils"/>
    </source>
</evidence>
<feature type="signal peptide" evidence="7">
    <location>
        <begin position="1"/>
        <end position="24"/>
    </location>
</feature>
<keyword evidence="2" id="KW-0677">Repeat</keyword>
<sequence length="1072" mass="122905">MMILTIFYSAVIILMILHFMVTLAEEDQSERKRNMSDDEYQEATNMEPSILIDKSILNTTQSLPNTPNKPKIAYSVNNTTFYNDDKRNDEFVQFELYAEKLTNLANRKLFVANEIDDAESQFVYCTTPDVSEDGEPNFDQELTITIQTLSHGIVINSNVYLTHEQWNTIVYIDSILVKCVVCEIFSDAESTDIHIQGADHKKELSRYKPLARFDLSITRKIRDKYHCAVCNETFSVEKDTEHYYSKSHEGNLLSAINKVSDLNLDCVINDNGINTNISRKKNNDYYHFNCGNVNNDRNKINDSYHFNAAAIYRRDSSASESQDDDFEFDCNVNYDNDDDFFWETEQNAQPGNSYATMLKKPKLIEMPMFLERDLGNKKVKVKFDSWHMLISPKLNRFYCMVCKEFSHIRSKPEHCADSSHLEKLEKCQIITRFGDYLIRGVDDKYYHCGHCNNLVIINDVEEHIEKNHSKFNKNAGDSAKNATKNIDNDKNSFNENGHIVNGAAGNSINETKKLNELNGIPLNDNKENNINVMNKNDNNLNSVNKILYDNIVLTPFGYKITVPVISFHVLCKRPHDFYCGLCNILCTEDMVIQHIYSLPHLQLLQRTPFIVPFNCNLIRAIREALHCAICNLPVAASVIYIHIQEPQHVQLLSQALIVNVPGGAPPINKPVAQTPIAQDPAILAVKTSQEPKLMPVQNNVTKGKIETTNEARKTPEKTKDKPKATEKIGATKDKQKVTEIIEATKEKLKKEEELTEEEESTINEVDLNASIESDINLDDYVYVKLKNAYFKINVISYNTLVHLGDSKRYCFVCSSKVDEEELKKHIECRSHLENMVECKFLDRDGDGLLRQIFLMYHCSTCNVLISRKELKNHLTWPTHTEELSTMQKITKKMRKNELKTTNMYVASTQKEDIYLKEKDTKFKLLFKVKIVQNKDIVLEKKMKIVIVNGDVMKISFDSWHGVVKVKDGVKCQLCQIDFADETAELASHISSGSHLGYLNSSAFNEEYLSDLMRQINDSTLHCMVCNTEVSNKDFMVLEHTDGKKHKKNYENIRTVSSTTSAYTDCEGEVLQL</sequence>
<evidence type="ECO:0000256" key="6">
    <source>
        <dbReference type="SAM" id="MobiDB-lite"/>
    </source>
</evidence>